<evidence type="ECO:0008006" key="4">
    <source>
        <dbReference type="Google" id="ProtNLM"/>
    </source>
</evidence>
<evidence type="ECO:0000313" key="2">
    <source>
        <dbReference type="EMBL" id="GAA5531294.1"/>
    </source>
</evidence>
<feature type="transmembrane region" description="Helical" evidence="1">
    <location>
        <begin position="87"/>
        <end position="109"/>
    </location>
</feature>
<protein>
    <recommendedName>
        <fullName evidence="4">Rod shape-determining protein MreD</fullName>
    </recommendedName>
</protein>
<proteinExistence type="predicted"/>
<comment type="caution">
    <text evidence="2">The sequence shown here is derived from an EMBL/GenBank/DDBJ whole genome shotgun (WGS) entry which is preliminary data.</text>
</comment>
<feature type="transmembrane region" description="Helical" evidence="1">
    <location>
        <begin position="121"/>
        <end position="143"/>
    </location>
</feature>
<gene>
    <name evidence="2" type="ORF">Hgul01_05119</name>
</gene>
<keyword evidence="3" id="KW-1185">Reference proteome</keyword>
<reference evidence="2 3" key="1">
    <citation type="submission" date="2024-02" db="EMBL/GenBank/DDBJ databases">
        <title>Herpetosiphon gulosus NBRC 112829.</title>
        <authorList>
            <person name="Ichikawa N."/>
            <person name="Katano-Makiyama Y."/>
            <person name="Hidaka K."/>
        </authorList>
    </citation>
    <scope>NUCLEOTIDE SEQUENCE [LARGE SCALE GENOMIC DNA]</scope>
    <source>
        <strain evidence="2 3">NBRC 112829</strain>
    </source>
</reference>
<sequence length="151" mass="16692">MVGIPLFFMLIAALYGPRGVILDSLLFYVVVFSCQLLVTNRRVEALLWVIGSLAGVVLGNLIADPLFDHGLAAFLRHIMVFEAPYEHMVYIVIKWLYGGIVGIMVGLLQARMLGTVSLRRAWILATIVAFSSGYALDLFTIYATHGMFHAS</sequence>
<evidence type="ECO:0000313" key="3">
    <source>
        <dbReference type="Proteomes" id="UP001428290"/>
    </source>
</evidence>
<feature type="transmembrane region" description="Helical" evidence="1">
    <location>
        <begin position="20"/>
        <end position="38"/>
    </location>
</feature>
<name>A0ABP9X7E5_9CHLR</name>
<keyword evidence="1" id="KW-0812">Transmembrane</keyword>
<dbReference type="EMBL" id="BAABRU010000042">
    <property type="protein sequence ID" value="GAA5531294.1"/>
    <property type="molecule type" value="Genomic_DNA"/>
</dbReference>
<keyword evidence="1" id="KW-0472">Membrane</keyword>
<evidence type="ECO:0000256" key="1">
    <source>
        <dbReference type="SAM" id="Phobius"/>
    </source>
</evidence>
<feature type="transmembrane region" description="Helical" evidence="1">
    <location>
        <begin position="45"/>
        <end position="67"/>
    </location>
</feature>
<dbReference type="Proteomes" id="UP001428290">
    <property type="component" value="Unassembled WGS sequence"/>
</dbReference>
<accession>A0ABP9X7E5</accession>
<organism evidence="2 3">
    <name type="scientific">Herpetosiphon gulosus</name>
    <dbReference type="NCBI Taxonomy" id="1973496"/>
    <lineage>
        <taxon>Bacteria</taxon>
        <taxon>Bacillati</taxon>
        <taxon>Chloroflexota</taxon>
        <taxon>Chloroflexia</taxon>
        <taxon>Herpetosiphonales</taxon>
        <taxon>Herpetosiphonaceae</taxon>
        <taxon>Herpetosiphon</taxon>
    </lineage>
</organism>
<keyword evidence="1" id="KW-1133">Transmembrane helix</keyword>